<keyword evidence="2 10" id="KW-0813">Transport</keyword>
<comment type="subcellular location">
    <subcellularLocation>
        <location evidence="1 10">Cell outer membrane</location>
        <topology evidence="1 10">Multi-pass membrane protein</topology>
    </subcellularLocation>
</comment>
<sequence length="1102" mass="123342">MESIKKTILIVSAAFCLNLPAFTQDISLKQNNITVKEAIEQIKKESGYSFVFSSMDLDTKTRVSLSLENATIEEAVEQILKGQAGLSYEIQDKKVVIKRDNLLNKSKKQQVEVSGIVVDENNEPLVGATVMIIGSSNGVVTDIDGKFVLNVSDKAQLEISYIGYVTQQIKITGSKNLYIILHEDTQSLNEVVVVGYGVQKKINLTGSVSTINAKSIENRAISNVSQGLQGLVPGMTITNAGGQPGMDTGKILIRGLGSFNVSTPLVLIDGIEGDMNVLDPQDIESISVLKDASSAAIYGSKAANGVILITTKRGKSGTPKITYNGLFGWSSPSDLMERTSSAELAQLTNEAEYWGALSEGATPEQAKLRMPYTEEDIRLFTDGSDPYGHPNTDWYGLFYIGSGFMNRHNISLDGGSEWISYRTSVGYTKQEGIVENASNRQFHIRTNLDMKISEKLNARVNINFTNTLMKEPTNPISWNNGSSTQTYRQVNRISPMVPYKYEDGTYGTIADGNPIAFQDLGSTGDTENDYITAFAEISYDIWDGLTFKANGAYYLNTEEYTLYRKDLQYNPSKYDGPIKLTKRHGKEVRTQGDLLLTYDKTFRERHTVNALFGVHSELYKYGQTEAYRQDFPSTDITDLNGGAVAGMTNGGYTRELAMNSVFARVKYNYNDKYLLEGNIRGDASSRFAPNYRWGWFPSFSAAWRVSNEPFMESAREVLTDLKLRGSWGILGNQEVNDYYPYINTFAVTAKYPFNNSIASGAAQTENKIENISWEKTRTWGIAVDMALFSDLFVTLEYYNRKTTGILMQVNVPTTYGYPGYWDNVGEMENQGFEFQANYNKNIGPVQLNLGGNFTYNRNKVLSLGDIDAQKGTRSIIMVGEEYQAFYGYQSDGLFQSQEEIDNAPRYTMISNDKLLPGDIKLVDRNNDGVIDDKDKIVLSSENPKYTFAFNIGAKWKYFDANLFFQGAAGVSRFFTDEMYGEFNGDSGHPSKLWLQRWTPKNPTNKWPRASKFRTYNLPEVLATDFWLVNTNYLRLKEVQIGFNVPKNWIKKIHLDSARVYYSGSNLLTFKKCPQGIDPEAPAGWGAYYPHVKTHAIGITVTL</sequence>
<evidence type="ECO:0000256" key="12">
    <source>
        <dbReference type="SAM" id="SignalP"/>
    </source>
</evidence>
<evidence type="ECO:0000256" key="3">
    <source>
        <dbReference type="ARBA" id="ARBA00022452"/>
    </source>
</evidence>
<feature type="signal peptide" evidence="12">
    <location>
        <begin position="1"/>
        <end position="23"/>
    </location>
</feature>
<dbReference type="InterPro" id="IPR008969">
    <property type="entry name" value="CarboxyPept-like_regulatory"/>
</dbReference>
<dbReference type="Pfam" id="PF07715">
    <property type="entry name" value="Plug"/>
    <property type="match status" value="1"/>
</dbReference>
<dbReference type="NCBIfam" id="TIGR04056">
    <property type="entry name" value="OMP_RagA_SusC"/>
    <property type="match status" value="1"/>
</dbReference>
<dbReference type="InterPro" id="IPR023996">
    <property type="entry name" value="TonB-dep_OMP_SusC/RagA"/>
</dbReference>
<reference evidence="14" key="1">
    <citation type="journal article" date="2021" name="PeerJ">
        <title>Extensive microbial diversity within the chicken gut microbiome revealed by metagenomics and culture.</title>
        <authorList>
            <person name="Gilroy R."/>
            <person name="Ravi A."/>
            <person name="Getino M."/>
            <person name="Pursley I."/>
            <person name="Horton D.L."/>
            <person name="Alikhan N.F."/>
            <person name="Baker D."/>
            <person name="Gharbi K."/>
            <person name="Hall N."/>
            <person name="Watson M."/>
            <person name="Adriaenssens E.M."/>
            <person name="Foster-Nyarko E."/>
            <person name="Jarju S."/>
            <person name="Secka A."/>
            <person name="Antonio M."/>
            <person name="Oren A."/>
            <person name="Chaudhuri R.R."/>
            <person name="La Ragione R."/>
            <person name="Hildebrand F."/>
            <person name="Pallen M.J."/>
        </authorList>
    </citation>
    <scope>NUCLEOTIDE SEQUENCE</scope>
    <source>
        <strain evidence="14">ChiHecec1B25-7008</strain>
    </source>
</reference>
<reference evidence="14" key="2">
    <citation type="submission" date="2021-04" db="EMBL/GenBank/DDBJ databases">
        <authorList>
            <person name="Gilroy R."/>
        </authorList>
    </citation>
    <scope>NUCLEOTIDE SEQUENCE</scope>
    <source>
        <strain evidence="14">ChiHecec1B25-7008</strain>
    </source>
</reference>
<dbReference type="Gene3D" id="2.40.170.20">
    <property type="entry name" value="TonB-dependent receptor, beta-barrel domain"/>
    <property type="match status" value="1"/>
</dbReference>
<keyword evidence="12" id="KW-0732">Signal</keyword>
<evidence type="ECO:0000313" key="15">
    <source>
        <dbReference type="Proteomes" id="UP000823860"/>
    </source>
</evidence>
<dbReference type="InterPro" id="IPR037066">
    <property type="entry name" value="Plug_dom_sf"/>
</dbReference>
<dbReference type="FunFam" id="2.60.40.1120:FF:000003">
    <property type="entry name" value="Outer membrane protein Omp121"/>
    <property type="match status" value="1"/>
</dbReference>
<evidence type="ECO:0000256" key="5">
    <source>
        <dbReference type="ARBA" id="ARBA00022692"/>
    </source>
</evidence>
<evidence type="ECO:0000256" key="8">
    <source>
        <dbReference type="ARBA" id="ARBA00023136"/>
    </source>
</evidence>
<comment type="similarity">
    <text evidence="10 11">Belongs to the TonB-dependent receptor family.</text>
</comment>
<keyword evidence="14" id="KW-0675">Receptor</keyword>
<proteinExistence type="inferred from homology"/>
<dbReference type="EMBL" id="DWZE01000027">
    <property type="protein sequence ID" value="HJA82784.1"/>
    <property type="molecule type" value="Genomic_DNA"/>
</dbReference>
<feature type="chain" id="PRO_5038461467" evidence="12">
    <location>
        <begin position="24"/>
        <end position="1102"/>
    </location>
</feature>
<dbReference type="AlphaFoldDB" id="A0A9D2HQY3"/>
<evidence type="ECO:0000256" key="9">
    <source>
        <dbReference type="ARBA" id="ARBA00023237"/>
    </source>
</evidence>
<dbReference type="SMART" id="SM00965">
    <property type="entry name" value="STN"/>
    <property type="match status" value="1"/>
</dbReference>
<dbReference type="Proteomes" id="UP000823860">
    <property type="component" value="Unassembled WGS sequence"/>
</dbReference>
<accession>A0A9D2HQY3</accession>
<dbReference type="GO" id="GO:0009279">
    <property type="term" value="C:cell outer membrane"/>
    <property type="evidence" value="ECO:0007669"/>
    <property type="project" value="UniProtKB-SubCell"/>
</dbReference>
<dbReference type="InterPro" id="IPR039426">
    <property type="entry name" value="TonB-dep_rcpt-like"/>
</dbReference>
<keyword evidence="8 10" id="KW-0472">Membrane</keyword>
<keyword evidence="9 10" id="KW-0998">Cell outer membrane</keyword>
<keyword evidence="4" id="KW-0406">Ion transport</keyword>
<feature type="domain" description="Secretin/TonB short N-terminal" evidence="13">
    <location>
        <begin position="48"/>
        <end position="100"/>
    </location>
</feature>
<dbReference type="Pfam" id="PF00593">
    <property type="entry name" value="TonB_dep_Rec_b-barrel"/>
    <property type="match status" value="1"/>
</dbReference>
<dbReference type="InterPro" id="IPR012910">
    <property type="entry name" value="Plug_dom"/>
</dbReference>
<keyword evidence="3 10" id="KW-1134">Transmembrane beta strand</keyword>
<evidence type="ECO:0000256" key="10">
    <source>
        <dbReference type="PROSITE-ProRule" id="PRU01360"/>
    </source>
</evidence>
<evidence type="ECO:0000256" key="2">
    <source>
        <dbReference type="ARBA" id="ARBA00022448"/>
    </source>
</evidence>
<dbReference type="InterPro" id="IPR000531">
    <property type="entry name" value="Beta-barrel_TonB"/>
</dbReference>
<gene>
    <name evidence="14" type="ORF">H9785_02240</name>
</gene>
<dbReference type="SUPFAM" id="SSF49464">
    <property type="entry name" value="Carboxypeptidase regulatory domain-like"/>
    <property type="match status" value="1"/>
</dbReference>
<dbReference type="NCBIfam" id="TIGR04057">
    <property type="entry name" value="SusC_RagA_signa"/>
    <property type="match status" value="1"/>
</dbReference>
<dbReference type="GO" id="GO:0006826">
    <property type="term" value="P:iron ion transport"/>
    <property type="evidence" value="ECO:0007669"/>
    <property type="project" value="UniProtKB-KW"/>
</dbReference>
<name>A0A9D2HQY3_9BACE</name>
<keyword evidence="6" id="KW-0408">Iron</keyword>
<keyword evidence="4" id="KW-0410">Iron transport</keyword>
<comment type="caution">
    <text evidence="14">The sequence shown here is derived from an EMBL/GenBank/DDBJ whole genome shotgun (WGS) entry which is preliminary data.</text>
</comment>
<evidence type="ECO:0000259" key="13">
    <source>
        <dbReference type="SMART" id="SM00965"/>
    </source>
</evidence>
<keyword evidence="5 10" id="KW-0812">Transmembrane</keyword>
<dbReference type="FunFam" id="2.170.130.10:FF:000003">
    <property type="entry name" value="SusC/RagA family TonB-linked outer membrane protein"/>
    <property type="match status" value="1"/>
</dbReference>
<evidence type="ECO:0000313" key="14">
    <source>
        <dbReference type="EMBL" id="HJA82784.1"/>
    </source>
</evidence>
<organism evidence="14 15">
    <name type="scientific">Candidatus Bacteroides intestinavium</name>
    <dbReference type="NCBI Taxonomy" id="2838469"/>
    <lineage>
        <taxon>Bacteria</taxon>
        <taxon>Pseudomonadati</taxon>
        <taxon>Bacteroidota</taxon>
        <taxon>Bacteroidia</taxon>
        <taxon>Bacteroidales</taxon>
        <taxon>Bacteroidaceae</taxon>
        <taxon>Bacteroides</taxon>
    </lineage>
</organism>
<dbReference type="InterPro" id="IPR023997">
    <property type="entry name" value="TonB-dep_OMP_SusC/RagA_CS"/>
</dbReference>
<evidence type="ECO:0000256" key="6">
    <source>
        <dbReference type="ARBA" id="ARBA00023004"/>
    </source>
</evidence>
<dbReference type="InterPro" id="IPR011662">
    <property type="entry name" value="Secretin/TonB_short_N"/>
</dbReference>
<dbReference type="PROSITE" id="PS52016">
    <property type="entry name" value="TONB_DEPENDENT_REC_3"/>
    <property type="match status" value="1"/>
</dbReference>
<dbReference type="Pfam" id="PF13715">
    <property type="entry name" value="CarbopepD_reg_2"/>
    <property type="match status" value="1"/>
</dbReference>
<protein>
    <submittedName>
        <fullName evidence="14">TonB-dependent receptor</fullName>
    </submittedName>
</protein>
<evidence type="ECO:0000256" key="11">
    <source>
        <dbReference type="RuleBase" id="RU003357"/>
    </source>
</evidence>
<dbReference type="InterPro" id="IPR036942">
    <property type="entry name" value="Beta-barrel_TonB_sf"/>
</dbReference>
<evidence type="ECO:0000256" key="7">
    <source>
        <dbReference type="ARBA" id="ARBA00023077"/>
    </source>
</evidence>
<dbReference type="Gene3D" id="2.60.40.1120">
    <property type="entry name" value="Carboxypeptidase-like, regulatory domain"/>
    <property type="match status" value="1"/>
</dbReference>
<keyword evidence="7 11" id="KW-0798">TonB box</keyword>
<evidence type="ECO:0000256" key="1">
    <source>
        <dbReference type="ARBA" id="ARBA00004571"/>
    </source>
</evidence>
<dbReference type="Gene3D" id="2.170.130.10">
    <property type="entry name" value="TonB-dependent receptor, plug domain"/>
    <property type="match status" value="1"/>
</dbReference>
<dbReference type="Pfam" id="PF07660">
    <property type="entry name" value="STN"/>
    <property type="match status" value="1"/>
</dbReference>
<evidence type="ECO:0000256" key="4">
    <source>
        <dbReference type="ARBA" id="ARBA00022496"/>
    </source>
</evidence>
<dbReference type="SUPFAM" id="SSF56935">
    <property type="entry name" value="Porins"/>
    <property type="match status" value="1"/>
</dbReference>